<feature type="compositionally biased region" description="Polar residues" evidence="1">
    <location>
        <begin position="1"/>
        <end position="18"/>
    </location>
</feature>
<dbReference type="FunFam" id="3.40.50.1000:FF:000093">
    <property type="entry name" value="NLI interacting factor-like phosphatase family protein"/>
    <property type="match status" value="1"/>
</dbReference>
<dbReference type="InterPro" id="IPR011948">
    <property type="entry name" value="Dullard_phosphatase"/>
</dbReference>
<feature type="compositionally biased region" description="Polar residues" evidence="1">
    <location>
        <begin position="46"/>
        <end position="64"/>
    </location>
</feature>
<protein>
    <recommendedName>
        <fullName evidence="2">FCP1 homology domain-containing protein</fullName>
    </recommendedName>
</protein>
<organism evidence="3 4">
    <name type="scientific">Umbelopsis vinacea</name>
    <dbReference type="NCBI Taxonomy" id="44442"/>
    <lineage>
        <taxon>Eukaryota</taxon>
        <taxon>Fungi</taxon>
        <taxon>Fungi incertae sedis</taxon>
        <taxon>Mucoromycota</taxon>
        <taxon>Mucoromycotina</taxon>
        <taxon>Umbelopsidomycetes</taxon>
        <taxon>Umbelopsidales</taxon>
        <taxon>Umbelopsidaceae</taxon>
        <taxon>Umbelopsis</taxon>
    </lineage>
</organism>
<evidence type="ECO:0000256" key="1">
    <source>
        <dbReference type="SAM" id="MobiDB-lite"/>
    </source>
</evidence>
<sequence>MPNSKPQESDQSTVSLEQTSKAAASSSTIASTTLGNPAQVAPEELITTSQSPTNTSDPQASWNNPTSTALSATSPARPSSSAMSTKSKTRSKKSSKGSNFLSLLLCCTFGSGSLLDDKDGSRGGDRSDSEPQTERVLDRPSNRGDMGTTTSELSAPHHSAPSASDILSPDPGASSSADGSIPLQPMPAADHKPLLPPLSKEHQNKKCLVLDLDETLIHSSFKFISNPDYIVPVEIENQYHNVYVLKRPGVDEFLKVMGQLYEIVIFTASVAKVGKTKTYADPVLDILDIHKVISHRLCRDSCYNHKGNYVKDLSQLGRDLASTLILDNSPASYIFHTSNAVPVSTWFNDPHDTELTDLIGFLTDLTVVDDVTQVLDTLISSKIEPGSEAV</sequence>
<dbReference type="Pfam" id="PF03031">
    <property type="entry name" value="NIF"/>
    <property type="match status" value="1"/>
</dbReference>
<evidence type="ECO:0000313" key="3">
    <source>
        <dbReference type="EMBL" id="KAG2173982.1"/>
    </source>
</evidence>
<dbReference type="InterPro" id="IPR050365">
    <property type="entry name" value="TIM50"/>
</dbReference>
<dbReference type="GO" id="GO:0016791">
    <property type="term" value="F:phosphatase activity"/>
    <property type="evidence" value="ECO:0007669"/>
    <property type="project" value="InterPro"/>
</dbReference>
<name>A0A8H7PHB5_9FUNG</name>
<gene>
    <name evidence="3" type="ORF">INT44_000096</name>
</gene>
<feature type="region of interest" description="Disordered" evidence="1">
    <location>
        <begin position="115"/>
        <end position="197"/>
    </location>
</feature>
<feature type="domain" description="FCP1 homology" evidence="2">
    <location>
        <begin position="201"/>
        <end position="365"/>
    </location>
</feature>
<keyword evidence="4" id="KW-1185">Reference proteome</keyword>
<dbReference type="PROSITE" id="PS50969">
    <property type="entry name" value="FCP1"/>
    <property type="match status" value="1"/>
</dbReference>
<reference evidence="3" key="1">
    <citation type="submission" date="2020-12" db="EMBL/GenBank/DDBJ databases">
        <title>Metabolic potential, ecology and presence of endohyphal bacteria is reflected in genomic diversity of Mucoromycotina.</title>
        <authorList>
            <person name="Muszewska A."/>
            <person name="Okrasinska A."/>
            <person name="Steczkiewicz K."/>
            <person name="Drgas O."/>
            <person name="Orlowska M."/>
            <person name="Perlinska-Lenart U."/>
            <person name="Aleksandrzak-Piekarczyk T."/>
            <person name="Szatraj K."/>
            <person name="Zielenkiewicz U."/>
            <person name="Pilsyk S."/>
            <person name="Malc E."/>
            <person name="Mieczkowski P."/>
            <person name="Kruszewska J.S."/>
            <person name="Biernat P."/>
            <person name="Pawlowska J."/>
        </authorList>
    </citation>
    <scope>NUCLEOTIDE SEQUENCE</scope>
    <source>
        <strain evidence="3">WA0000051536</strain>
    </source>
</reference>
<dbReference type="CDD" id="cd07521">
    <property type="entry name" value="HAD_FCP1-like"/>
    <property type="match status" value="1"/>
</dbReference>
<dbReference type="EMBL" id="JAEPRA010000017">
    <property type="protein sequence ID" value="KAG2173982.1"/>
    <property type="molecule type" value="Genomic_DNA"/>
</dbReference>
<dbReference type="PANTHER" id="PTHR12210">
    <property type="entry name" value="DULLARD PROTEIN PHOSPHATASE"/>
    <property type="match status" value="1"/>
</dbReference>
<dbReference type="InterPro" id="IPR004274">
    <property type="entry name" value="FCP1_dom"/>
</dbReference>
<accession>A0A8H7PHB5</accession>
<dbReference type="NCBIfam" id="TIGR02251">
    <property type="entry name" value="HIF-SF_euk"/>
    <property type="match status" value="1"/>
</dbReference>
<dbReference type="AlphaFoldDB" id="A0A8H7PHB5"/>
<dbReference type="SUPFAM" id="SSF56784">
    <property type="entry name" value="HAD-like"/>
    <property type="match status" value="1"/>
</dbReference>
<dbReference type="InterPro" id="IPR036412">
    <property type="entry name" value="HAD-like_sf"/>
</dbReference>
<feature type="region of interest" description="Disordered" evidence="1">
    <location>
        <begin position="1"/>
        <end position="97"/>
    </location>
</feature>
<comment type="caution">
    <text evidence="3">The sequence shown here is derived from an EMBL/GenBank/DDBJ whole genome shotgun (WGS) entry which is preliminary data.</text>
</comment>
<evidence type="ECO:0000259" key="2">
    <source>
        <dbReference type="PROSITE" id="PS50969"/>
    </source>
</evidence>
<dbReference type="OrthoDB" id="277011at2759"/>
<evidence type="ECO:0000313" key="4">
    <source>
        <dbReference type="Proteomes" id="UP000612746"/>
    </source>
</evidence>
<proteinExistence type="predicted"/>
<dbReference type="Gene3D" id="3.40.50.1000">
    <property type="entry name" value="HAD superfamily/HAD-like"/>
    <property type="match status" value="1"/>
</dbReference>
<feature type="compositionally biased region" description="Low complexity" evidence="1">
    <location>
        <begin position="19"/>
        <end position="33"/>
    </location>
</feature>
<dbReference type="Proteomes" id="UP000612746">
    <property type="component" value="Unassembled WGS sequence"/>
</dbReference>
<feature type="compositionally biased region" description="Basic and acidic residues" evidence="1">
    <location>
        <begin position="115"/>
        <end position="142"/>
    </location>
</feature>
<feature type="compositionally biased region" description="Low complexity" evidence="1">
    <location>
        <begin position="65"/>
        <end position="86"/>
    </location>
</feature>
<dbReference type="InterPro" id="IPR023214">
    <property type="entry name" value="HAD_sf"/>
</dbReference>
<feature type="compositionally biased region" description="Low complexity" evidence="1">
    <location>
        <begin position="154"/>
        <end position="164"/>
    </location>
</feature>
<dbReference type="SMART" id="SM00577">
    <property type="entry name" value="CPDc"/>
    <property type="match status" value="1"/>
</dbReference>